<protein>
    <submittedName>
        <fullName evidence="3">AAA family ATPase</fullName>
    </submittedName>
</protein>
<feature type="domain" description="NB-ARC" evidence="1">
    <location>
        <begin position="114"/>
        <end position="211"/>
    </location>
</feature>
<dbReference type="InterPro" id="IPR027417">
    <property type="entry name" value="P-loop_NTPase"/>
</dbReference>
<comment type="caution">
    <text evidence="3">The sequence shown here is derived from an EMBL/GenBank/DDBJ whole genome shotgun (WGS) entry which is preliminary data.</text>
</comment>
<dbReference type="AlphaFoldDB" id="A0A964BZG2"/>
<accession>A0A964BZG2</accession>
<evidence type="ECO:0000259" key="1">
    <source>
        <dbReference type="Pfam" id="PF00931"/>
    </source>
</evidence>
<dbReference type="InterPro" id="IPR011990">
    <property type="entry name" value="TPR-like_helical_dom_sf"/>
</dbReference>
<dbReference type="InterPro" id="IPR002182">
    <property type="entry name" value="NB-ARC"/>
</dbReference>
<dbReference type="Pfam" id="PF00931">
    <property type="entry name" value="NB-ARC"/>
    <property type="match status" value="1"/>
</dbReference>
<gene>
    <name evidence="3" type="ORF">I4641_21405</name>
</gene>
<evidence type="ECO:0000313" key="4">
    <source>
        <dbReference type="Proteomes" id="UP000729733"/>
    </source>
</evidence>
<dbReference type="SUPFAM" id="SSF48452">
    <property type="entry name" value="TPR-like"/>
    <property type="match status" value="2"/>
</dbReference>
<dbReference type="InterPro" id="IPR058651">
    <property type="entry name" value="HTH_VMAP-M9"/>
</dbReference>
<keyword evidence="4" id="KW-1185">Reference proteome</keyword>
<evidence type="ECO:0000259" key="2">
    <source>
        <dbReference type="Pfam" id="PF26355"/>
    </source>
</evidence>
<dbReference type="GO" id="GO:0043531">
    <property type="term" value="F:ADP binding"/>
    <property type="evidence" value="ECO:0007669"/>
    <property type="project" value="InterPro"/>
</dbReference>
<dbReference type="Gene3D" id="3.40.50.300">
    <property type="entry name" value="P-loop containing nucleotide triphosphate hydrolases"/>
    <property type="match status" value="1"/>
</dbReference>
<dbReference type="Proteomes" id="UP000729733">
    <property type="component" value="Unassembled WGS sequence"/>
</dbReference>
<dbReference type="Gene3D" id="1.25.40.10">
    <property type="entry name" value="Tetratricopeptide repeat domain"/>
    <property type="match status" value="2"/>
</dbReference>
<dbReference type="EMBL" id="JADWDC010000089">
    <property type="protein sequence ID" value="MCC0179521.1"/>
    <property type="molecule type" value="Genomic_DNA"/>
</dbReference>
<name>A0A964BZG2_9CYAN</name>
<sequence length="793" mass="91020">MDVESVVALVNKEVYRQTQKHLTDLQQTVIMEVWRGQKYLEIADEYGCTEGHAKDTGSLLWKLLSKAWGKKVTKSNFRSLSKLQLESFNNLAEDSTDLIITQDRNFLGRQKAIAILQDLVTQNNKIIVIQGEGGIGKTTLAQQFLASQDFELVLEVLMAKETENIISVASVLEEWLERDLKEDSGKEFGVTLARFKRYLEQHRIGILIDNLEPALDKDGRLIGGHRNYIELLRILADTKVKSTTIITSRDRLCEAEINLEHYRLSGLDLAAWQEYFEASQININNPAIIPIHQTYGGNAKAMGILCGIIREDYDGDIQEYWQENCHDPLVETDLKNLVASQFNRLQQLDPQAYILLCRLGCYRYQDIPKVSQSGLFCLLWDVEKSKQRRTIKSLRNRSLLECDRGEYWLHPVIRGEAKLRLEKSPEQWQQANHQIAIFLTESVDKIDRIQDALTALEAYYHYTAISDYSAAAKVILHGRENQWGQFLTLGTTLYRLGIIQPLLTAIDRVIEKIEHDRHRSELNNILGDLYWTTGEIDRAISCQQKTLATSKNCRQLITPSQENRHDLYYWRMLEVDSLLSLGLYNIDLWELATAADLLHQVIDLAHNTKHHSWSEKAALGLALINSHLNTANAPDTIVTRLYRLIVELEDKAYNTGRFAYFMQILGQIFFNHQQIEPAGVIWKRAIAFSQESHYTQIEAKSLIGLGNIERYNANCDLANLYHQQAAELLDKIGAKCDLAEAYFQWGITLQKSDRIIESKNCMAKAIALFQQIDAPKQVERVRRLRDEGKKAWE</sequence>
<dbReference type="RefSeq" id="WP_229642620.1">
    <property type="nucleotide sequence ID" value="NZ_JADWDC010000089.1"/>
</dbReference>
<evidence type="ECO:0000313" key="3">
    <source>
        <dbReference type="EMBL" id="MCC0179521.1"/>
    </source>
</evidence>
<feature type="domain" description="vWA-MoxR associated protein N-terminal HTH" evidence="2">
    <location>
        <begin position="1"/>
        <end position="79"/>
    </location>
</feature>
<dbReference type="SUPFAM" id="SSF52540">
    <property type="entry name" value="P-loop containing nucleoside triphosphate hydrolases"/>
    <property type="match status" value="1"/>
</dbReference>
<dbReference type="Pfam" id="PF26355">
    <property type="entry name" value="HTH_VMAP-M9"/>
    <property type="match status" value="1"/>
</dbReference>
<reference evidence="3" key="1">
    <citation type="journal article" date="2021" name="Antonie Van Leeuwenhoek">
        <title>Draft genome and description of Waterburya agarophytonicola gen. nov. sp. nov. (Pleurocapsales, Cyanobacteria): a seaweed symbiont.</title>
        <authorList>
            <person name="Bonthond G."/>
            <person name="Shalygin S."/>
            <person name="Bayer T."/>
            <person name="Weinberger F."/>
        </authorList>
    </citation>
    <scope>NUCLEOTIDE SEQUENCE</scope>
    <source>
        <strain evidence="3">KI4</strain>
    </source>
</reference>
<organism evidence="3 4">
    <name type="scientific">Waterburya agarophytonicola KI4</name>
    <dbReference type="NCBI Taxonomy" id="2874699"/>
    <lineage>
        <taxon>Bacteria</taxon>
        <taxon>Bacillati</taxon>
        <taxon>Cyanobacteriota</taxon>
        <taxon>Cyanophyceae</taxon>
        <taxon>Pleurocapsales</taxon>
        <taxon>Hyellaceae</taxon>
        <taxon>Waterburya</taxon>
        <taxon>Waterburya agarophytonicola</taxon>
    </lineage>
</organism>
<proteinExistence type="predicted"/>